<dbReference type="Gene3D" id="3.90.1010.10">
    <property type="match status" value="1"/>
</dbReference>
<dbReference type="PANTHER" id="PTHR43597:SF5">
    <property type="entry name" value="SUFE-LIKE PROTEIN 2, CHLOROPLASTIC"/>
    <property type="match status" value="1"/>
</dbReference>
<evidence type="ECO:0000259" key="2">
    <source>
        <dbReference type="Pfam" id="PF02657"/>
    </source>
</evidence>
<dbReference type="PANTHER" id="PTHR43597">
    <property type="entry name" value="SULFUR ACCEPTOR PROTEIN CSDE"/>
    <property type="match status" value="1"/>
</dbReference>
<accession>A0A0C6F6N0</accession>
<evidence type="ECO:0000313" key="4">
    <source>
        <dbReference type="Proteomes" id="UP000061432"/>
    </source>
</evidence>
<dbReference type="AlphaFoldDB" id="A0A0C6F6N0"/>
<dbReference type="EMBL" id="AP014705">
    <property type="protein sequence ID" value="BAQ48431.1"/>
    <property type="molecule type" value="Genomic_DNA"/>
</dbReference>
<dbReference type="Proteomes" id="UP000061432">
    <property type="component" value="Plasmid pMaq22A_1p"/>
</dbReference>
<reference evidence="3 4" key="1">
    <citation type="journal article" date="2015" name="Genome Announc.">
        <title>Complete Genome Sequence of Methylobacterium aquaticum Strain 22A, Isolated from Racomitrium japonicum Moss.</title>
        <authorList>
            <person name="Tani A."/>
            <person name="Ogura Y."/>
            <person name="Hayashi T."/>
            <person name="Kimbara K."/>
        </authorList>
    </citation>
    <scope>NUCLEOTIDE SEQUENCE [LARGE SCALE GENOMIC DNA]</scope>
    <source>
        <strain evidence="3 4">MA-22A</strain>
        <plasmid evidence="4">Plasmid pMaq22A_1p DNA</plasmid>
    </source>
</reference>
<name>A0A0C6F6N0_9HYPH</name>
<dbReference type="PATRIC" id="fig|270351.10.peg.5383"/>
<dbReference type="InterPro" id="IPR003808">
    <property type="entry name" value="Fe-S_metab-assoc_dom"/>
</dbReference>
<sequence>MAGGLPPAYIPGLSLSSAPSGPMLPPIDEIVSNFEFLDEWDDRHQYLMELGRKLPPLPDEAHSEANRVRGCVSQVWLETHVDRSGPEPRLHFLGDSDAHITKGVVAVLIAFFDGRTAADAARADALGLFQKLGLSEHLTAQRSNGARAMMDRIRADAQGAAAAA</sequence>
<geneLocation type="plasmid" evidence="4">
    <name>pMaq22A_1p DNA</name>
</geneLocation>
<gene>
    <name evidence="3" type="ORF">Maq22A_1p30365</name>
</gene>
<organism evidence="3 4">
    <name type="scientific">Methylobacterium aquaticum</name>
    <dbReference type="NCBI Taxonomy" id="270351"/>
    <lineage>
        <taxon>Bacteria</taxon>
        <taxon>Pseudomonadati</taxon>
        <taxon>Pseudomonadota</taxon>
        <taxon>Alphaproteobacteria</taxon>
        <taxon>Hyphomicrobiales</taxon>
        <taxon>Methylobacteriaceae</taxon>
        <taxon>Methylobacterium</taxon>
    </lineage>
</organism>
<evidence type="ECO:0000256" key="1">
    <source>
        <dbReference type="ARBA" id="ARBA00010282"/>
    </source>
</evidence>
<proteinExistence type="inferred from homology"/>
<dbReference type="SUPFAM" id="SSF82649">
    <property type="entry name" value="SufE/NifU"/>
    <property type="match status" value="1"/>
</dbReference>
<feature type="domain" description="Fe-S metabolism associated" evidence="2">
    <location>
        <begin position="32"/>
        <end position="155"/>
    </location>
</feature>
<reference evidence="4" key="2">
    <citation type="submission" date="2015-01" db="EMBL/GenBank/DDBJ databases">
        <title>Complete genome sequence of Methylobacterium aquaticum strain 22A.</title>
        <authorList>
            <person name="Tani A."/>
            <person name="Ogura Y."/>
            <person name="Hayashi T."/>
        </authorList>
    </citation>
    <scope>NUCLEOTIDE SEQUENCE [LARGE SCALE GENOMIC DNA]</scope>
    <source>
        <strain evidence="4">MA-22A</strain>
        <plasmid evidence="4">Plasmid pMaq22A_1p DNA</plasmid>
    </source>
</reference>
<dbReference type="KEGG" id="maqu:Maq22A_1p30365"/>
<evidence type="ECO:0000313" key="3">
    <source>
        <dbReference type="EMBL" id="BAQ48431.1"/>
    </source>
</evidence>
<dbReference type="Pfam" id="PF02657">
    <property type="entry name" value="SufE"/>
    <property type="match status" value="1"/>
</dbReference>
<comment type="similarity">
    <text evidence="1">Belongs to the SufE family.</text>
</comment>
<protein>
    <submittedName>
        <fullName evidence="3">Cysteine desufuration protein SufE</fullName>
    </submittedName>
</protein>
<keyword evidence="3" id="KW-0614">Plasmid</keyword>